<dbReference type="AlphaFoldDB" id="A0A6A6Y3P5"/>
<evidence type="ECO:0000313" key="2">
    <source>
        <dbReference type="Proteomes" id="UP000504636"/>
    </source>
</evidence>
<accession>A0A6A6Y3P5</accession>
<reference evidence="3" key="2">
    <citation type="submission" date="2020-04" db="EMBL/GenBank/DDBJ databases">
        <authorList>
            <consortium name="NCBI Genome Project"/>
        </authorList>
    </citation>
    <scope>NUCLEOTIDE SEQUENCE</scope>
    <source>
        <strain evidence="3">CBS 304.34</strain>
    </source>
</reference>
<name>A0A6A6Y3P5_9PEZI</name>
<evidence type="ECO:0000313" key="1">
    <source>
        <dbReference type="EMBL" id="KAF2803402.1"/>
    </source>
</evidence>
<keyword evidence="2" id="KW-1185">Reference proteome</keyword>
<organism evidence="1">
    <name type="scientific">Mytilinidion resinicola</name>
    <dbReference type="NCBI Taxonomy" id="574789"/>
    <lineage>
        <taxon>Eukaryota</taxon>
        <taxon>Fungi</taxon>
        <taxon>Dikarya</taxon>
        <taxon>Ascomycota</taxon>
        <taxon>Pezizomycotina</taxon>
        <taxon>Dothideomycetes</taxon>
        <taxon>Pleosporomycetidae</taxon>
        <taxon>Mytilinidiales</taxon>
        <taxon>Mytilinidiaceae</taxon>
        <taxon>Mytilinidion</taxon>
    </lineage>
</organism>
<reference evidence="3" key="3">
    <citation type="submission" date="2025-04" db="UniProtKB">
        <authorList>
            <consortium name="RefSeq"/>
        </authorList>
    </citation>
    <scope>IDENTIFICATION</scope>
    <source>
        <strain evidence="3">CBS 304.34</strain>
    </source>
</reference>
<sequence>MPTTQSSTHRFAHPNFVNVETFTTYRPPIHSTPFRKPEWVDLSKTIWNHFWDKVGAKGMGVFC</sequence>
<gene>
    <name evidence="1 3" type="ORF">BDZ99DRAFT_172105</name>
</gene>
<evidence type="ECO:0000313" key="3">
    <source>
        <dbReference type="RefSeq" id="XP_033570366.1"/>
    </source>
</evidence>
<proteinExistence type="predicted"/>
<dbReference type="GeneID" id="54453877"/>
<dbReference type="EMBL" id="MU003718">
    <property type="protein sequence ID" value="KAF2803402.1"/>
    <property type="molecule type" value="Genomic_DNA"/>
</dbReference>
<reference evidence="1 3" key="1">
    <citation type="journal article" date="2020" name="Stud. Mycol.">
        <title>101 Dothideomycetes genomes: a test case for predicting lifestyles and emergence of pathogens.</title>
        <authorList>
            <person name="Haridas S."/>
            <person name="Albert R."/>
            <person name="Binder M."/>
            <person name="Bloem J."/>
            <person name="Labutti K."/>
            <person name="Salamov A."/>
            <person name="Andreopoulos B."/>
            <person name="Baker S."/>
            <person name="Barry K."/>
            <person name="Bills G."/>
            <person name="Bluhm B."/>
            <person name="Cannon C."/>
            <person name="Castanera R."/>
            <person name="Culley D."/>
            <person name="Daum C."/>
            <person name="Ezra D."/>
            <person name="Gonzalez J."/>
            <person name="Henrissat B."/>
            <person name="Kuo A."/>
            <person name="Liang C."/>
            <person name="Lipzen A."/>
            <person name="Lutzoni F."/>
            <person name="Magnuson J."/>
            <person name="Mondo S."/>
            <person name="Nolan M."/>
            <person name="Ohm R."/>
            <person name="Pangilinan J."/>
            <person name="Park H.-J."/>
            <person name="Ramirez L."/>
            <person name="Alfaro M."/>
            <person name="Sun H."/>
            <person name="Tritt A."/>
            <person name="Yoshinaga Y."/>
            <person name="Zwiers L.-H."/>
            <person name="Turgeon B."/>
            <person name="Goodwin S."/>
            <person name="Spatafora J."/>
            <person name="Crous P."/>
            <person name="Grigoriev I."/>
        </authorList>
    </citation>
    <scope>NUCLEOTIDE SEQUENCE</scope>
    <source>
        <strain evidence="1 3">CBS 304.34</strain>
    </source>
</reference>
<dbReference type="RefSeq" id="XP_033570366.1">
    <property type="nucleotide sequence ID" value="XM_033712984.1"/>
</dbReference>
<protein>
    <submittedName>
        <fullName evidence="1 3">Uncharacterized protein</fullName>
    </submittedName>
</protein>
<dbReference type="Proteomes" id="UP000504636">
    <property type="component" value="Unplaced"/>
</dbReference>